<dbReference type="KEGG" id="dto:TOL2_C11470"/>
<accession>K0NE86</accession>
<evidence type="ECO:0000313" key="2">
    <source>
        <dbReference type="EMBL" id="CCK79311.1"/>
    </source>
</evidence>
<evidence type="ECO:0000259" key="1">
    <source>
        <dbReference type="Pfam" id="PF02915"/>
    </source>
</evidence>
<name>K0NE86_DESTT</name>
<dbReference type="GO" id="GO:0016491">
    <property type="term" value="F:oxidoreductase activity"/>
    <property type="evidence" value="ECO:0007669"/>
    <property type="project" value="InterPro"/>
</dbReference>
<dbReference type="Gene3D" id="1.20.1260.10">
    <property type="match status" value="1"/>
</dbReference>
<dbReference type="HOGENOM" id="CLU_122749_0_0_7"/>
<dbReference type="Proteomes" id="UP000007347">
    <property type="component" value="Chromosome"/>
</dbReference>
<reference evidence="2 3" key="1">
    <citation type="journal article" date="2013" name="Environ. Microbiol.">
        <title>Complete genome, catabolic sub-proteomes and key-metabolites of Desulfobacula toluolica Tol2, a marine, aromatic compound-degrading, sulfate-reducing bacterium.</title>
        <authorList>
            <person name="Wohlbrand L."/>
            <person name="Jacob J.H."/>
            <person name="Kube M."/>
            <person name="Mussmann M."/>
            <person name="Jarling R."/>
            <person name="Beck A."/>
            <person name="Amann R."/>
            <person name="Wilkes H."/>
            <person name="Reinhardt R."/>
            <person name="Rabus R."/>
        </authorList>
    </citation>
    <scope>NUCLEOTIDE SEQUENCE [LARGE SCALE GENOMIC DNA]</scope>
    <source>
        <strain evidence="3">DSM 7467 / Tol2</strain>
    </source>
</reference>
<dbReference type="PANTHER" id="PTHR33531">
    <property type="entry name" value="RUBRERYTHRIN SUBFAMILY"/>
    <property type="match status" value="1"/>
</dbReference>
<protein>
    <submittedName>
        <fullName evidence="2">Rbr3: rubrerythrin</fullName>
    </submittedName>
</protein>
<dbReference type="CDD" id="cd01045">
    <property type="entry name" value="Ferritin_like_AB"/>
    <property type="match status" value="1"/>
</dbReference>
<dbReference type="InterPro" id="IPR003251">
    <property type="entry name" value="Rr_diiron-bd_dom"/>
</dbReference>
<dbReference type="EMBL" id="FO203503">
    <property type="protein sequence ID" value="CCK79311.1"/>
    <property type="molecule type" value="Genomic_DNA"/>
</dbReference>
<dbReference type="SUPFAM" id="SSF47240">
    <property type="entry name" value="Ferritin-like"/>
    <property type="match status" value="1"/>
</dbReference>
<gene>
    <name evidence="2" type="primary">rbr3</name>
    <name evidence="2" type="ordered locus">TOL2_C11470</name>
</gene>
<dbReference type="PANTHER" id="PTHR33531:SF7">
    <property type="entry name" value="HYPOTHETICAL MEMBRANE PROTEIN, CONSERVED"/>
    <property type="match status" value="1"/>
</dbReference>
<dbReference type="InterPro" id="IPR012347">
    <property type="entry name" value="Ferritin-like"/>
</dbReference>
<feature type="domain" description="Rubrerythrin diiron-binding" evidence="1">
    <location>
        <begin position="3"/>
        <end position="146"/>
    </location>
</feature>
<organism evidence="2 3">
    <name type="scientific">Desulfobacula toluolica (strain DSM 7467 / Tol2)</name>
    <dbReference type="NCBI Taxonomy" id="651182"/>
    <lineage>
        <taxon>Bacteria</taxon>
        <taxon>Pseudomonadati</taxon>
        <taxon>Thermodesulfobacteriota</taxon>
        <taxon>Desulfobacteria</taxon>
        <taxon>Desulfobacterales</taxon>
        <taxon>Desulfobacteraceae</taxon>
        <taxon>Desulfobacula</taxon>
    </lineage>
</organism>
<evidence type="ECO:0000313" key="3">
    <source>
        <dbReference type="Proteomes" id="UP000007347"/>
    </source>
</evidence>
<dbReference type="InterPro" id="IPR009078">
    <property type="entry name" value="Ferritin-like_SF"/>
</dbReference>
<sequence length="153" mass="17781">MDDLLEVAITMEKNGESVYNTSIKEVKNKDLKSMLKWMANEEASHGKWFTDLKNSFSLEMEEAELKEMVPQVLQDMMGEKTLSLDDVDFSKIKTLSKLLETFIKFENETILFYELFEMFIEDKTVLEGLKKIILEEKSHVDQLESMLASLPPE</sequence>
<dbReference type="GO" id="GO:0046872">
    <property type="term" value="F:metal ion binding"/>
    <property type="evidence" value="ECO:0007669"/>
    <property type="project" value="InterPro"/>
</dbReference>
<keyword evidence="3" id="KW-1185">Reference proteome</keyword>
<dbReference type="Pfam" id="PF02915">
    <property type="entry name" value="Rubrerythrin"/>
    <property type="match status" value="1"/>
</dbReference>
<dbReference type="STRING" id="651182.TOL2_C11470"/>
<proteinExistence type="predicted"/>
<dbReference type="AlphaFoldDB" id="K0NE86"/>